<protein>
    <recommendedName>
        <fullName evidence="3">Glycosyltransferase family 1 protein</fullName>
    </recommendedName>
</protein>
<reference evidence="2" key="1">
    <citation type="journal article" date="2019" name="Int. J. Syst. Evol. Microbiol.">
        <title>The Global Catalogue of Microorganisms (GCM) 10K type strain sequencing project: providing services to taxonomists for standard genome sequencing and annotation.</title>
        <authorList>
            <consortium name="The Broad Institute Genomics Platform"/>
            <consortium name="The Broad Institute Genome Sequencing Center for Infectious Disease"/>
            <person name="Wu L."/>
            <person name="Ma J."/>
        </authorList>
    </citation>
    <scope>NUCLEOTIDE SEQUENCE [LARGE SCALE GENOMIC DNA]</scope>
    <source>
        <strain evidence="2">KCTC 42964</strain>
    </source>
</reference>
<name>A0ABV7L2S2_9PROT</name>
<gene>
    <name evidence="1" type="ORF">ACFOGJ_16485</name>
</gene>
<accession>A0ABV7L2S2</accession>
<organism evidence="1 2">
    <name type="scientific">Marinibaculum pumilum</name>
    <dbReference type="NCBI Taxonomy" id="1766165"/>
    <lineage>
        <taxon>Bacteria</taxon>
        <taxon>Pseudomonadati</taxon>
        <taxon>Pseudomonadota</taxon>
        <taxon>Alphaproteobacteria</taxon>
        <taxon>Rhodospirillales</taxon>
        <taxon>Rhodospirillaceae</taxon>
        <taxon>Marinibaculum</taxon>
    </lineage>
</organism>
<sequence length="783" mass="85410">MLRRSHPSSRADELRRLLELYGSAEEALAAGNYYVAARRADAAPEVRAAAITLAGFHEGGHRLFQDLEPSGHHTLFAKAIACLFVEGRDAALACLDRYALTAGPAFALRDVLRRGAVRLYFVTAWQAWQERIAKAAENFDGHGLDVQVRTVSVHDGADIRVDFNRPSFLQAIEQSAADAAYAASIYFDDLDMLPMGFDRSAVPSIKLMIDFHHNLPRMAEQLGRFDHLVAYGPELHERLHRMYGRRTPMFMRLSDMKPVNALAGEDASIDIFLSGALVKDYSPRREALVHRCVEEIATDRVVLADGLLPFETYQGLVARARMIPAMLEEGNALPSPRFFEALNGGMTVVTDDPLFFAWAYPDHADLFVDVETAFRVATAPREAQPVQRRPRPRPRTELAAIDQMLHLALVGPLLAPENHVRQGRADAASPASLSGWSRAAQEFPRLSLNSNIVRQFAAASGSFSDVLTRALHLARHSAEPLAVLDSSRFFAELALAFSHFHQHSYHLQLEPGLKAELAVLAGPAAPDGGAPVPVRRNAATPQAVLMAAAALNLIAEGQARCPDSLILTYERLLQWKRFCGEDTMLADMVQAAQARRADLRYDPSVSDAGAVGAVLPDMLAREILAGRIETRADLAIRAEANIWYLIDLLGAGCAAAAGDTETAAAVVRHILAESPGYIPAADKLVEIWEVAPQAAYGKAGSASFLRQALSEVLLEAPSRIEGYGPALVAAALEEGDEAGARAHHAAWERWAYKLIMSPYRYEKRTESARRISEAMAAAGLVPG</sequence>
<evidence type="ECO:0000313" key="1">
    <source>
        <dbReference type="EMBL" id="MFC3228844.1"/>
    </source>
</evidence>
<dbReference type="Proteomes" id="UP001595528">
    <property type="component" value="Unassembled WGS sequence"/>
</dbReference>
<keyword evidence="2" id="KW-1185">Reference proteome</keyword>
<evidence type="ECO:0000313" key="2">
    <source>
        <dbReference type="Proteomes" id="UP001595528"/>
    </source>
</evidence>
<dbReference type="RefSeq" id="WP_379902337.1">
    <property type="nucleotide sequence ID" value="NZ_JBHRTR010000028.1"/>
</dbReference>
<dbReference type="EMBL" id="JBHRTR010000028">
    <property type="protein sequence ID" value="MFC3228844.1"/>
    <property type="molecule type" value="Genomic_DNA"/>
</dbReference>
<comment type="caution">
    <text evidence="1">The sequence shown here is derived from an EMBL/GenBank/DDBJ whole genome shotgun (WGS) entry which is preliminary data.</text>
</comment>
<proteinExistence type="predicted"/>
<evidence type="ECO:0008006" key="3">
    <source>
        <dbReference type="Google" id="ProtNLM"/>
    </source>
</evidence>